<feature type="chain" id="PRO_5007524537" evidence="2">
    <location>
        <begin position="26"/>
        <end position="154"/>
    </location>
</feature>
<dbReference type="Gene3D" id="3.40.30.10">
    <property type="entry name" value="Glutaredoxin"/>
    <property type="match status" value="1"/>
</dbReference>
<dbReference type="PANTHER" id="PTHR15337">
    <property type="entry name" value="ANTERIOR GRADIENT PROTEIN-RELATED"/>
    <property type="match status" value="1"/>
</dbReference>
<dbReference type="SUPFAM" id="SSF52833">
    <property type="entry name" value="Thioredoxin-like"/>
    <property type="match status" value="1"/>
</dbReference>
<proteinExistence type="predicted"/>
<evidence type="ECO:0000256" key="1">
    <source>
        <dbReference type="ARBA" id="ARBA00022729"/>
    </source>
</evidence>
<evidence type="ECO:0000313" key="4">
    <source>
        <dbReference type="EMBL" id="GAT33453.1"/>
    </source>
</evidence>
<dbReference type="InterPro" id="IPR013766">
    <property type="entry name" value="Thioredoxin_domain"/>
</dbReference>
<keyword evidence="5" id="KW-1185">Reference proteome</keyword>
<organism evidence="4 5">
    <name type="scientific">Terrimicrobium sacchariphilum</name>
    <dbReference type="NCBI Taxonomy" id="690879"/>
    <lineage>
        <taxon>Bacteria</taxon>
        <taxon>Pseudomonadati</taxon>
        <taxon>Verrucomicrobiota</taxon>
        <taxon>Terrimicrobiia</taxon>
        <taxon>Terrimicrobiales</taxon>
        <taxon>Terrimicrobiaceae</taxon>
        <taxon>Terrimicrobium</taxon>
    </lineage>
</organism>
<feature type="signal peptide" evidence="2">
    <location>
        <begin position="1"/>
        <end position="25"/>
    </location>
</feature>
<reference evidence="5" key="1">
    <citation type="journal article" date="2017" name="Genome Announc.">
        <title>Draft Genome Sequence of Terrimicrobium sacchariphilum NM-5T, a Facultative Anaerobic Soil Bacterium of the Class Spartobacteria.</title>
        <authorList>
            <person name="Qiu Y.L."/>
            <person name="Tourlousse D.M."/>
            <person name="Matsuura N."/>
            <person name="Ohashi A."/>
            <person name="Sekiguchi Y."/>
        </authorList>
    </citation>
    <scope>NUCLEOTIDE SEQUENCE [LARGE SCALE GENOMIC DNA]</scope>
    <source>
        <strain evidence="5">NM-5</strain>
    </source>
</reference>
<dbReference type="InterPro" id="IPR036249">
    <property type="entry name" value="Thioredoxin-like_sf"/>
</dbReference>
<feature type="domain" description="Thioredoxin" evidence="3">
    <location>
        <begin position="20"/>
        <end position="153"/>
    </location>
</feature>
<dbReference type="PANTHER" id="PTHR15337:SF11">
    <property type="entry name" value="THIOREDOXIN DOMAIN-CONTAINING PROTEIN"/>
    <property type="match status" value="1"/>
</dbReference>
<dbReference type="Pfam" id="PF13899">
    <property type="entry name" value="Thioredoxin_7"/>
    <property type="match status" value="1"/>
</dbReference>
<accession>A0A146G7Z1</accession>
<dbReference type="Proteomes" id="UP000076023">
    <property type="component" value="Unassembled WGS sequence"/>
</dbReference>
<dbReference type="STRING" id="690879.TSACC_21870"/>
<dbReference type="RefSeq" id="WP_075079183.1">
    <property type="nucleotide sequence ID" value="NZ_BDCO01000002.1"/>
</dbReference>
<dbReference type="PROSITE" id="PS51352">
    <property type="entry name" value="THIOREDOXIN_2"/>
    <property type="match status" value="1"/>
</dbReference>
<evidence type="ECO:0000259" key="3">
    <source>
        <dbReference type="PROSITE" id="PS51352"/>
    </source>
</evidence>
<gene>
    <name evidence="4" type="ORF">TSACC_21870</name>
</gene>
<sequence>MKRALVVFCGALVFSALGFVPLAAAAEDDAWIEDFAQASALSKKLNRPMLVEFTGSDWCPPCIQMNKQIFSTKKFQDFAKDKLVLMKVDFPMRKPQNTALKQQNLQLDEKFGVNGAVPTVVLLSPDGKVLAAHQGLFMAGPDAFIQWIRDNTKA</sequence>
<dbReference type="EMBL" id="BDCO01000002">
    <property type="protein sequence ID" value="GAT33453.1"/>
    <property type="molecule type" value="Genomic_DNA"/>
</dbReference>
<dbReference type="InParanoid" id="A0A146G7Z1"/>
<name>A0A146G7Z1_TERSA</name>
<keyword evidence="1 2" id="KW-0732">Signal</keyword>
<protein>
    <submittedName>
        <fullName evidence="4">Thioredoxin-like</fullName>
    </submittedName>
</protein>
<dbReference type="OrthoDB" id="9811036at2"/>
<dbReference type="AlphaFoldDB" id="A0A146G7Z1"/>
<dbReference type="InterPro" id="IPR051099">
    <property type="entry name" value="AGR/TXD"/>
</dbReference>
<comment type="caution">
    <text evidence="4">The sequence shown here is derived from an EMBL/GenBank/DDBJ whole genome shotgun (WGS) entry which is preliminary data.</text>
</comment>
<evidence type="ECO:0000313" key="5">
    <source>
        <dbReference type="Proteomes" id="UP000076023"/>
    </source>
</evidence>
<evidence type="ECO:0000256" key="2">
    <source>
        <dbReference type="SAM" id="SignalP"/>
    </source>
</evidence>